<feature type="region of interest" description="Disordered" evidence="1">
    <location>
        <begin position="88"/>
        <end position="131"/>
    </location>
</feature>
<evidence type="ECO:0000256" key="1">
    <source>
        <dbReference type="SAM" id="MobiDB-lite"/>
    </source>
</evidence>
<protein>
    <submittedName>
        <fullName evidence="2">Uncharacterized protein</fullName>
    </submittedName>
</protein>
<sequence length="153" mass="17232">MTAECITATVQIQVHPLTNIFYIQDLHLVLNVDILNQSILLTNISYIQGLHLVLNVDILNQSILLTNISYIQGFHLVLNSTTEHHRAPQIPQSTTNTTEHHKYHRAPQIPQSTTEHYRAPQIPQSTTEHQTAPCARLLSTDTSLQKLRGIDSA</sequence>
<name>A0AAE0XT44_9GAST</name>
<dbReference type="AlphaFoldDB" id="A0AAE0XT44"/>
<gene>
    <name evidence="2" type="ORF">RRG08_054994</name>
</gene>
<evidence type="ECO:0000313" key="2">
    <source>
        <dbReference type="EMBL" id="KAK3706553.1"/>
    </source>
</evidence>
<comment type="caution">
    <text evidence="2">The sequence shown here is derived from an EMBL/GenBank/DDBJ whole genome shotgun (WGS) entry which is preliminary data.</text>
</comment>
<accession>A0AAE0XT44</accession>
<dbReference type="EMBL" id="JAWDGP010007744">
    <property type="protein sequence ID" value="KAK3706553.1"/>
    <property type="molecule type" value="Genomic_DNA"/>
</dbReference>
<proteinExistence type="predicted"/>
<evidence type="ECO:0000313" key="3">
    <source>
        <dbReference type="Proteomes" id="UP001283361"/>
    </source>
</evidence>
<reference evidence="2" key="1">
    <citation type="journal article" date="2023" name="G3 (Bethesda)">
        <title>A reference genome for the long-term kleptoplast-retaining sea slug Elysia crispata morphotype clarki.</title>
        <authorList>
            <person name="Eastman K.E."/>
            <person name="Pendleton A.L."/>
            <person name="Shaikh M.A."/>
            <person name="Suttiyut T."/>
            <person name="Ogas R."/>
            <person name="Tomko P."/>
            <person name="Gavelis G."/>
            <person name="Widhalm J.R."/>
            <person name="Wisecaver J.H."/>
        </authorList>
    </citation>
    <scope>NUCLEOTIDE SEQUENCE</scope>
    <source>
        <strain evidence="2">ECLA1</strain>
    </source>
</reference>
<keyword evidence="3" id="KW-1185">Reference proteome</keyword>
<organism evidence="2 3">
    <name type="scientific">Elysia crispata</name>
    <name type="common">lettuce slug</name>
    <dbReference type="NCBI Taxonomy" id="231223"/>
    <lineage>
        <taxon>Eukaryota</taxon>
        <taxon>Metazoa</taxon>
        <taxon>Spiralia</taxon>
        <taxon>Lophotrochozoa</taxon>
        <taxon>Mollusca</taxon>
        <taxon>Gastropoda</taxon>
        <taxon>Heterobranchia</taxon>
        <taxon>Euthyneura</taxon>
        <taxon>Panpulmonata</taxon>
        <taxon>Sacoglossa</taxon>
        <taxon>Placobranchoidea</taxon>
        <taxon>Plakobranchidae</taxon>
        <taxon>Elysia</taxon>
    </lineage>
</organism>
<dbReference type="Proteomes" id="UP001283361">
    <property type="component" value="Unassembled WGS sequence"/>
</dbReference>